<sequence length="174" mass="19427">MRLASLNCKRDTLNSYHIRAIIYSGLNHLKISIPLWSFHIVGAVLKGDKMQVLQMRPTEQVCVDHVRLGSLYAQLGEVDAEDVVARTMEELALRISHCDRLFHASNWGELRKNSRSLIAIADQVGLAKLTAVARDVTKSIDQKDHVAVAATLRRLIRIGERSLTAILDMPASSF</sequence>
<comment type="caution">
    <text evidence="1">The sequence shown here is derived from an EMBL/GenBank/DDBJ whole genome shotgun (WGS) entry which is preliminary data.</text>
</comment>
<evidence type="ECO:0000313" key="1">
    <source>
        <dbReference type="EMBL" id="KKN26809.1"/>
    </source>
</evidence>
<gene>
    <name evidence="1" type="ORF">LCGC14_0870970</name>
</gene>
<proteinExistence type="predicted"/>
<name>A0A0F9P9L3_9ZZZZ</name>
<accession>A0A0F9P9L3</accession>
<organism evidence="1">
    <name type="scientific">marine sediment metagenome</name>
    <dbReference type="NCBI Taxonomy" id="412755"/>
    <lineage>
        <taxon>unclassified sequences</taxon>
        <taxon>metagenomes</taxon>
        <taxon>ecological metagenomes</taxon>
    </lineage>
</organism>
<dbReference type="AlphaFoldDB" id="A0A0F9P9L3"/>
<dbReference type="GO" id="GO:0000160">
    <property type="term" value="P:phosphorelay signal transduction system"/>
    <property type="evidence" value="ECO:0007669"/>
    <property type="project" value="InterPro"/>
</dbReference>
<protein>
    <submittedName>
        <fullName evidence="1">Uncharacterized protein</fullName>
    </submittedName>
</protein>
<dbReference type="SUPFAM" id="SSF47226">
    <property type="entry name" value="Histidine-containing phosphotransfer domain, HPT domain"/>
    <property type="match status" value="1"/>
</dbReference>
<dbReference type="EMBL" id="LAZR01002692">
    <property type="protein sequence ID" value="KKN26809.1"/>
    <property type="molecule type" value="Genomic_DNA"/>
</dbReference>
<dbReference type="InterPro" id="IPR036641">
    <property type="entry name" value="HPT_dom_sf"/>
</dbReference>
<reference evidence="1" key="1">
    <citation type="journal article" date="2015" name="Nature">
        <title>Complex archaea that bridge the gap between prokaryotes and eukaryotes.</title>
        <authorList>
            <person name="Spang A."/>
            <person name="Saw J.H."/>
            <person name="Jorgensen S.L."/>
            <person name="Zaremba-Niedzwiedzka K."/>
            <person name="Martijn J."/>
            <person name="Lind A.E."/>
            <person name="van Eijk R."/>
            <person name="Schleper C."/>
            <person name="Guy L."/>
            <person name="Ettema T.J."/>
        </authorList>
    </citation>
    <scope>NUCLEOTIDE SEQUENCE</scope>
</reference>